<feature type="domain" description="C2H2-type" evidence="8">
    <location>
        <begin position="1"/>
        <end position="14"/>
    </location>
</feature>
<feature type="non-terminal residue" evidence="9">
    <location>
        <position position="133"/>
    </location>
</feature>
<dbReference type="EMBL" id="CAXKWB010000437">
    <property type="protein sequence ID" value="CAL4060857.1"/>
    <property type="molecule type" value="Genomic_DNA"/>
</dbReference>
<keyword evidence="10" id="KW-1185">Reference proteome</keyword>
<dbReference type="GO" id="GO:0008270">
    <property type="term" value="F:zinc ion binding"/>
    <property type="evidence" value="ECO:0007669"/>
    <property type="project" value="UniProtKB-KW"/>
</dbReference>
<dbReference type="GO" id="GO:0000981">
    <property type="term" value="F:DNA-binding transcription factor activity, RNA polymerase II-specific"/>
    <property type="evidence" value="ECO:0007669"/>
    <property type="project" value="TreeGrafter"/>
</dbReference>
<dbReference type="PANTHER" id="PTHR24394:SF44">
    <property type="entry name" value="ZINC FINGER PROTEIN 271-LIKE"/>
    <property type="match status" value="1"/>
</dbReference>
<dbReference type="Gene3D" id="3.30.160.60">
    <property type="entry name" value="Classic Zinc Finger"/>
    <property type="match status" value="3"/>
</dbReference>
<evidence type="ECO:0000259" key="8">
    <source>
        <dbReference type="PROSITE" id="PS50157"/>
    </source>
</evidence>
<evidence type="ECO:0000256" key="7">
    <source>
        <dbReference type="PROSITE-ProRule" id="PRU00042"/>
    </source>
</evidence>
<evidence type="ECO:0000256" key="2">
    <source>
        <dbReference type="ARBA" id="ARBA00022723"/>
    </source>
</evidence>
<dbReference type="Pfam" id="PF13465">
    <property type="entry name" value="zf-H2C2_2"/>
    <property type="match status" value="1"/>
</dbReference>
<feature type="domain" description="C2H2-type" evidence="8">
    <location>
        <begin position="15"/>
        <end position="42"/>
    </location>
</feature>
<keyword evidence="6" id="KW-0539">Nucleus</keyword>
<sequence>TLKVHMRTHSGEKPYQCDQCDKTFSQNGHLKSHMKIHTGEKPHQCSQCDKAFPSNSNLKRHMKTHTREIPNSYNLKNENVENRVDESNIFIITKEEQMDCKNSCIGLSINSKIEVKVEQMDIDNRDTGNLSES</sequence>
<evidence type="ECO:0000256" key="3">
    <source>
        <dbReference type="ARBA" id="ARBA00022737"/>
    </source>
</evidence>
<dbReference type="PROSITE" id="PS00028">
    <property type="entry name" value="ZINC_FINGER_C2H2_1"/>
    <property type="match status" value="2"/>
</dbReference>
<evidence type="ECO:0000313" key="10">
    <source>
        <dbReference type="Proteomes" id="UP001497623"/>
    </source>
</evidence>
<keyword evidence="4 7" id="KW-0863">Zinc-finger</keyword>
<dbReference type="FunFam" id="3.30.160.60:FF:000624">
    <property type="entry name" value="zinc finger protein 697"/>
    <property type="match status" value="1"/>
</dbReference>
<dbReference type="PANTHER" id="PTHR24394">
    <property type="entry name" value="ZINC FINGER PROTEIN"/>
    <property type="match status" value="1"/>
</dbReference>
<dbReference type="InterPro" id="IPR036236">
    <property type="entry name" value="Znf_C2H2_sf"/>
</dbReference>
<feature type="non-terminal residue" evidence="9">
    <location>
        <position position="1"/>
    </location>
</feature>
<dbReference type="PROSITE" id="PS50157">
    <property type="entry name" value="ZINC_FINGER_C2H2_2"/>
    <property type="match status" value="3"/>
</dbReference>
<dbReference type="FunFam" id="3.30.160.60:FF:002343">
    <property type="entry name" value="Zinc finger protein 33A"/>
    <property type="match status" value="1"/>
</dbReference>
<dbReference type="GO" id="GO:0005634">
    <property type="term" value="C:nucleus"/>
    <property type="evidence" value="ECO:0007669"/>
    <property type="project" value="UniProtKB-SubCell"/>
</dbReference>
<accession>A0AAV2PLD4</accession>
<dbReference type="Proteomes" id="UP001497623">
    <property type="component" value="Unassembled WGS sequence"/>
</dbReference>
<evidence type="ECO:0000313" key="9">
    <source>
        <dbReference type="EMBL" id="CAL4060857.1"/>
    </source>
</evidence>
<name>A0AAV2PLD4_MEGNR</name>
<dbReference type="Pfam" id="PF00096">
    <property type="entry name" value="zf-C2H2"/>
    <property type="match status" value="1"/>
</dbReference>
<feature type="domain" description="C2H2-type" evidence="8">
    <location>
        <begin position="43"/>
        <end position="70"/>
    </location>
</feature>
<reference evidence="9 10" key="1">
    <citation type="submission" date="2024-05" db="EMBL/GenBank/DDBJ databases">
        <authorList>
            <person name="Wallberg A."/>
        </authorList>
    </citation>
    <scope>NUCLEOTIDE SEQUENCE [LARGE SCALE GENOMIC DNA]</scope>
</reference>
<comment type="subcellular location">
    <subcellularLocation>
        <location evidence="1">Nucleus</location>
    </subcellularLocation>
</comment>
<evidence type="ECO:0000256" key="1">
    <source>
        <dbReference type="ARBA" id="ARBA00004123"/>
    </source>
</evidence>
<keyword evidence="5" id="KW-0862">Zinc</keyword>
<evidence type="ECO:0000256" key="5">
    <source>
        <dbReference type="ARBA" id="ARBA00022833"/>
    </source>
</evidence>
<keyword evidence="2" id="KW-0479">Metal-binding</keyword>
<dbReference type="SMART" id="SM00355">
    <property type="entry name" value="ZnF_C2H2"/>
    <property type="match status" value="2"/>
</dbReference>
<dbReference type="AlphaFoldDB" id="A0AAV2PLD4"/>
<evidence type="ECO:0000256" key="4">
    <source>
        <dbReference type="ARBA" id="ARBA00022771"/>
    </source>
</evidence>
<evidence type="ECO:0000256" key="6">
    <source>
        <dbReference type="ARBA" id="ARBA00023242"/>
    </source>
</evidence>
<gene>
    <name evidence="9" type="ORF">MNOR_LOCUS1612</name>
</gene>
<dbReference type="InterPro" id="IPR013087">
    <property type="entry name" value="Znf_C2H2_type"/>
</dbReference>
<comment type="caution">
    <text evidence="9">The sequence shown here is derived from an EMBL/GenBank/DDBJ whole genome shotgun (WGS) entry which is preliminary data.</text>
</comment>
<dbReference type="SUPFAM" id="SSF57667">
    <property type="entry name" value="beta-beta-alpha zinc fingers"/>
    <property type="match status" value="1"/>
</dbReference>
<protein>
    <recommendedName>
        <fullName evidence="8">C2H2-type domain-containing protein</fullName>
    </recommendedName>
</protein>
<keyword evidence="3" id="KW-0677">Repeat</keyword>
<proteinExistence type="predicted"/>
<organism evidence="9 10">
    <name type="scientific">Meganyctiphanes norvegica</name>
    <name type="common">Northern krill</name>
    <name type="synonym">Thysanopoda norvegica</name>
    <dbReference type="NCBI Taxonomy" id="48144"/>
    <lineage>
        <taxon>Eukaryota</taxon>
        <taxon>Metazoa</taxon>
        <taxon>Ecdysozoa</taxon>
        <taxon>Arthropoda</taxon>
        <taxon>Crustacea</taxon>
        <taxon>Multicrustacea</taxon>
        <taxon>Malacostraca</taxon>
        <taxon>Eumalacostraca</taxon>
        <taxon>Eucarida</taxon>
        <taxon>Euphausiacea</taxon>
        <taxon>Euphausiidae</taxon>
        <taxon>Meganyctiphanes</taxon>
    </lineage>
</organism>